<dbReference type="EMBL" id="UOEK01000646">
    <property type="protein sequence ID" value="VAW09753.1"/>
    <property type="molecule type" value="Genomic_DNA"/>
</dbReference>
<dbReference type="PROSITE" id="PS00622">
    <property type="entry name" value="HTH_LUXR_1"/>
    <property type="match status" value="1"/>
</dbReference>
<dbReference type="GO" id="GO:0003677">
    <property type="term" value="F:DNA binding"/>
    <property type="evidence" value="ECO:0007669"/>
    <property type="project" value="UniProtKB-KW"/>
</dbReference>
<dbReference type="PRINTS" id="PR00038">
    <property type="entry name" value="HTHLUXR"/>
</dbReference>
<dbReference type="Gene3D" id="1.10.10.10">
    <property type="entry name" value="Winged helix-like DNA-binding domain superfamily/Winged helix DNA-binding domain"/>
    <property type="match status" value="1"/>
</dbReference>
<dbReference type="Gene3D" id="3.30.450.20">
    <property type="entry name" value="PAS domain"/>
    <property type="match status" value="1"/>
</dbReference>
<dbReference type="PANTHER" id="PTHR44688">
    <property type="entry name" value="DNA-BINDING TRANSCRIPTIONAL ACTIVATOR DEVR_DOSR"/>
    <property type="match status" value="1"/>
</dbReference>
<evidence type="ECO:0000256" key="2">
    <source>
        <dbReference type="ARBA" id="ARBA00023125"/>
    </source>
</evidence>
<evidence type="ECO:0000256" key="3">
    <source>
        <dbReference type="ARBA" id="ARBA00023163"/>
    </source>
</evidence>
<sequence length="238" mass="26022">MAAQVKSPNVVIPLQALFEVMSDGVLITDVRGQRSYANRALNELVGGDARAPFGSVEPPVWLSEDQHDRYQALVTSVSKGGLHDATLSLEWTVLCEGGLQRPVSIQLIPMNGVGSSIAALLWLVIPSEPDLAVSGPGRLAHLEESLRRIAAEVTRAGLDVSHVINTNSLDHEELAVLSRREREVLQQLLDGHRVVSIAKKFEVSEHTVRNHIKSMFRRLDVHSQAELVSLVRDLQTGG</sequence>
<dbReference type="AlphaFoldDB" id="A0A3B0T140"/>
<keyword evidence="2" id="KW-0238">DNA-binding</keyword>
<dbReference type="Pfam" id="PF00196">
    <property type="entry name" value="GerE"/>
    <property type="match status" value="1"/>
</dbReference>
<dbReference type="PROSITE" id="PS50043">
    <property type="entry name" value="HTH_LUXR_2"/>
    <property type="match status" value="1"/>
</dbReference>
<name>A0A3B0T140_9ZZZZ</name>
<dbReference type="PANTHER" id="PTHR44688:SF16">
    <property type="entry name" value="DNA-BINDING TRANSCRIPTIONAL ACTIVATOR DEVR_DOSR"/>
    <property type="match status" value="1"/>
</dbReference>
<organism evidence="5">
    <name type="scientific">hydrothermal vent metagenome</name>
    <dbReference type="NCBI Taxonomy" id="652676"/>
    <lineage>
        <taxon>unclassified sequences</taxon>
        <taxon>metagenomes</taxon>
        <taxon>ecological metagenomes</taxon>
    </lineage>
</organism>
<evidence type="ECO:0000259" key="4">
    <source>
        <dbReference type="PROSITE" id="PS50043"/>
    </source>
</evidence>
<dbReference type="InterPro" id="IPR036388">
    <property type="entry name" value="WH-like_DNA-bd_sf"/>
</dbReference>
<evidence type="ECO:0000313" key="5">
    <source>
        <dbReference type="EMBL" id="VAW09753.1"/>
    </source>
</evidence>
<dbReference type="GO" id="GO:0006355">
    <property type="term" value="P:regulation of DNA-templated transcription"/>
    <property type="evidence" value="ECO:0007669"/>
    <property type="project" value="InterPro"/>
</dbReference>
<dbReference type="SMART" id="SM00421">
    <property type="entry name" value="HTH_LUXR"/>
    <property type="match status" value="1"/>
</dbReference>
<proteinExistence type="predicted"/>
<dbReference type="SUPFAM" id="SSF46894">
    <property type="entry name" value="C-terminal effector domain of the bipartite response regulators"/>
    <property type="match status" value="1"/>
</dbReference>
<dbReference type="CDD" id="cd06170">
    <property type="entry name" value="LuxR_C_like"/>
    <property type="match status" value="1"/>
</dbReference>
<dbReference type="SUPFAM" id="SSF55785">
    <property type="entry name" value="PYP-like sensor domain (PAS domain)"/>
    <property type="match status" value="1"/>
</dbReference>
<dbReference type="InterPro" id="IPR035965">
    <property type="entry name" value="PAS-like_dom_sf"/>
</dbReference>
<keyword evidence="1" id="KW-0805">Transcription regulation</keyword>
<reference evidence="5" key="1">
    <citation type="submission" date="2018-06" db="EMBL/GenBank/DDBJ databases">
        <authorList>
            <person name="Zhirakovskaya E."/>
        </authorList>
    </citation>
    <scope>NUCLEOTIDE SEQUENCE</scope>
</reference>
<feature type="domain" description="HTH luxR-type" evidence="4">
    <location>
        <begin position="170"/>
        <end position="235"/>
    </location>
</feature>
<dbReference type="InterPro" id="IPR016032">
    <property type="entry name" value="Sig_transdc_resp-reg_C-effctor"/>
</dbReference>
<gene>
    <name evidence="5" type="ORF">MNBD_ACTINO02-3168</name>
</gene>
<accession>A0A3B0T140</accession>
<evidence type="ECO:0000256" key="1">
    <source>
        <dbReference type="ARBA" id="ARBA00023015"/>
    </source>
</evidence>
<keyword evidence="3" id="KW-0804">Transcription</keyword>
<dbReference type="InterPro" id="IPR000792">
    <property type="entry name" value="Tscrpt_reg_LuxR_C"/>
</dbReference>
<protein>
    <recommendedName>
        <fullName evidence="4">HTH luxR-type domain-containing protein</fullName>
    </recommendedName>
</protein>